<organism evidence="2 3">
    <name type="scientific">Exidia glandulosa HHB12029</name>
    <dbReference type="NCBI Taxonomy" id="1314781"/>
    <lineage>
        <taxon>Eukaryota</taxon>
        <taxon>Fungi</taxon>
        <taxon>Dikarya</taxon>
        <taxon>Basidiomycota</taxon>
        <taxon>Agaricomycotina</taxon>
        <taxon>Agaricomycetes</taxon>
        <taxon>Auriculariales</taxon>
        <taxon>Exidiaceae</taxon>
        <taxon>Exidia</taxon>
    </lineage>
</organism>
<protein>
    <recommendedName>
        <fullName evidence="1">F-box domain-containing protein</fullName>
    </recommendedName>
</protein>
<dbReference type="PROSITE" id="PS50181">
    <property type="entry name" value="FBOX"/>
    <property type="match status" value="1"/>
</dbReference>
<gene>
    <name evidence="2" type="ORF">EXIGLDRAFT_753553</name>
</gene>
<reference evidence="2 3" key="1">
    <citation type="journal article" date="2016" name="Mol. Biol. Evol.">
        <title>Comparative Genomics of Early-Diverging Mushroom-Forming Fungi Provides Insights into the Origins of Lignocellulose Decay Capabilities.</title>
        <authorList>
            <person name="Nagy L.G."/>
            <person name="Riley R."/>
            <person name="Tritt A."/>
            <person name="Adam C."/>
            <person name="Daum C."/>
            <person name="Floudas D."/>
            <person name="Sun H."/>
            <person name="Yadav J.S."/>
            <person name="Pangilinan J."/>
            <person name="Larsson K.H."/>
            <person name="Matsuura K."/>
            <person name="Barry K."/>
            <person name="Labutti K."/>
            <person name="Kuo R."/>
            <person name="Ohm R.A."/>
            <person name="Bhattacharya S.S."/>
            <person name="Shirouzu T."/>
            <person name="Yoshinaga Y."/>
            <person name="Martin F.M."/>
            <person name="Grigoriev I.V."/>
            <person name="Hibbett D.S."/>
        </authorList>
    </citation>
    <scope>NUCLEOTIDE SEQUENCE [LARGE SCALE GENOMIC DNA]</scope>
    <source>
        <strain evidence="2 3">HHB12029</strain>
    </source>
</reference>
<dbReference type="InterPro" id="IPR001810">
    <property type="entry name" value="F-box_dom"/>
</dbReference>
<dbReference type="Gene3D" id="3.80.10.10">
    <property type="entry name" value="Ribonuclease Inhibitor"/>
    <property type="match status" value="1"/>
</dbReference>
<evidence type="ECO:0000313" key="3">
    <source>
        <dbReference type="Proteomes" id="UP000077266"/>
    </source>
</evidence>
<dbReference type="InterPro" id="IPR032675">
    <property type="entry name" value="LRR_dom_sf"/>
</dbReference>
<name>A0A165DMY2_EXIGL</name>
<dbReference type="Proteomes" id="UP000077266">
    <property type="component" value="Unassembled WGS sequence"/>
</dbReference>
<evidence type="ECO:0000313" key="2">
    <source>
        <dbReference type="EMBL" id="KZV84945.1"/>
    </source>
</evidence>
<dbReference type="SMART" id="SM00256">
    <property type="entry name" value="FBOX"/>
    <property type="match status" value="1"/>
</dbReference>
<dbReference type="AlphaFoldDB" id="A0A165DMY2"/>
<feature type="domain" description="F-box" evidence="1">
    <location>
        <begin position="4"/>
        <end position="49"/>
    </location>
</feature>
<accession>A0A165DMY2</accession>
<dbReference type="Pfam" id="PF12937">
    <property type="entry name" value="F-box-like"/>
    <property type="match status" value="1"/>
</dbReference>
<sequence length="364" mass="41377">MDERRFSRLFPSELEHKIFALLGLLDLTRTALVCRRFRDMSQSLLFRHIAYAYWSAHFDDKGDPVQKLLHNWHKAIFCILDDVTLGRHVRFLKVYVGQLKPMSADELHTVWSSMPGLIALSLDGLIPDGQDLGLRNIDFPRLQRLRIDTPDRCIDFLQRHLSRLQHLVVDITKIPLNSATSLVHYEGPYSVLTQLLPDGAPTHSLKSCALFGPRFPSTLAPLARYRNLRYLKITRNGAYPAMILGMIMNCPPFTGVTSLSIWFRTGYMNPETTSTDPPCEWSQLMRPFPAARYIVLTLEYNVVEEWGLAWAEEISETCKDARVIVLSDCGFKRAGPGFDWVADSSAEKAIDASLNPRVVDAISR</sequence>
<dbReference type="InParanoid" id="A0A165DMY2"/>
<dbReference type="InterPro" id="IPR036047">
    <property type="entry name" value="F-box-like_dom_sf"/>
</dbReference>
<evidence type="ECO:0000259" key="1">
    <source>
        <dbReference type="PROSITE" id="PS50181"/>
    </source>
</evidence>
<dbReference type="SUPFAM" id="SSF81383">
    <property type="entry name" value="F-box domain"/>
    <property type="match status" value="1"/>
</dbReference>
<dbReference type="EMBL" id="KV426205">
    <property type="protein sequence ID" value="KZV84945.1"/>
    <property type="molecule type" value="Genomic_DNA"/>
</dbReference>
<keyword evidence="3" id="KW-1185">Reference proteome</keyword>
<dbReference type="OrthoDB" id="3051745at2759"/>
<proteinExistence type="predicted"/>